<dbReference type="Gene3D" id="3.10.105.10">
    <property type="entry name" value="Dipeptide-binding Protein, Domain 3"/>
    <property type="match status" value="1"/>
</dbReference>
<protein>
    <submittedName>
        <fullName evidence="6">Oligopeptide ABC transporter, periplasmic oligopeptide-binding protein</fullName>
    </submittedName>
</protein>
<name>B5RLR6_BORDL</name>
<dbReference type="AlphaFoldDB" id="B5RLR6"/>
<evidence type="ECO:0000256" key="1">
    <source>
        <dbReference type="ARBA" id="ARBA00004196"/>
    </source>
</evidence>
<keyword evidence="3" id="KW-0813">Transport</keyword>
<dbReference type="FunFam" id="3.90.76.10:FF:000001">
    <property type="entry name" value="Oligopeptide ABC transporter substrate-binding protein"/>
    <property type="match status" value="1"/>
</dbReference>
<dbReference type="GO" id="GO:1904680">
    <property type="term" value="F:peptide transmembrane transporter activity"/>
    <property type="evidence" value="ECO:0007669"/>
    <property type="project" value="TreeGrafter"/>
</dbReference>
<evidence type="ECO:0000256" key="2">
    <source>
        <dbReference type="ARBA" id="ARBA00005695"/>
    </source>
</evidence>
<evidence type="ECO:0000313" key="6">
    <source>
        <dbReference type="EMBL" id="ACH93282.1"/>
    </source>
</evidence>
<dbReference type="Pfam" id="PF00496">
    <property type="entry name" value="SBP_bac_5"/>
    <property type="match status" value="1"/>
</dbReference>
<dbReference type="SUPFAM" id="SSF53850">
    <property type="entry name" value="Periplasmic binding protein-like II"/>
    <property type="match status" value="1"/>
</dbReference>
<reference evidence="6 7" key="1">
    <citation type="journal article" date="2008" name="PLoS Genet.">
        <title>The genome of Borrelia recurrentis, the agent of deadly louse-borne relapsing fever, is a degraded subset of tick-borne Borrelia duttonii.</title>
        <authorList>
            <person name="Lescot M."/>
            <person name="Audic S."/>
            <person name="Robert C."/>
            <person name="Nguyen T.T."/>
            <person name="Blanc G."/>
            <person name="Cutler S.J."/>
            <person name="Wincker P."/>
            <person name="Couloux A."/>
            <person name="Claverie J.-M."/>
            <person name="Raoult D."/>
            <person name="Drancourt M."/>
        </authorList>
    </citation>
    <scope>NUCLEOTIDE SEQUENCE [LARGE SCALE GENOMIC DNA]</scope>
    <source>
        <strain evidence="6 7">Ly</strain>
    </source>
</reference>
<comment type="similarity">
    <text evidence="2">Belongs to the bacterial solute-binding protein 5 family.</text>
</comment>
<evidence type="ECO:0000256" key="4">
    <source>
        <dbReference type="ARBA" id="ARBA00022729"/>
    </source>
</evidence>
<dbReference type="Gene3D" id="3.40.190.10">
    <property type="entry name" value="Periplasmic binding protein-like II"/>
    <property type="match status" value="1"/>
</dbReference>
<dbReference type="FunFam" id="3.10.105.10:FF:000001">
    <property type="entry name" value="Oligopeptide ABC transporter, oligopeptide-binding protein"/>
    <property type="match status" value="1"/>
</dbReference>
<sequence>MSKNHLKLSIISAKIELKLIKVIKLNKEIKMQIKKITFIIFFLITILSCSKESNKENVSFKIAIGGEPKSIDPQLAEDKMGTTIISQMFNGIVIGDPKTGGYKPGLAESWDISQDGTVYTFNLRKNLVWSDGVPITAEGIRKSYLRILNKETASNYVALVKSTIKNGEDYFEGKISESELGIKAIDDLTLEISITAPKSYFLDMLVHQSFIPVPVHVIEKHGNKWTDPENMVVSGAYKLTERTPNEKISLTKNDYYFNAKNIEVQELIFYTINDASTAYRMYENNEIDAVFAIIPSDLIKEIELRNDYYSSPINGLYYYSFNTHIKPLDNVKIREALTLAIDRQTLTSKIIKNGAIPTRNVSPKFNNYSYKKSLELFNPQKAKQLMSEAGYPDGKGFPTLKIKYNTNENHKKIAEFIQNQWLKILKINIELTNEEWASFLDNKQKGNYEIARSGWIGDYADPSTFLTLFQKGLSNFSSYNYFNEEYENLMKQSNFEQDPIKRQDILREAESIIIEKDFPIAPIYIYAGNYLFKNDKWTGWEPNIAERFDFSQLKLIK</sequence>
<dbReference type="PANTHER" id="PTHR30290:SF83">
    <property type="entry name" value="ABC TRANSPORTER SUBSTRATE-BINDING PROTEIN"/>
    <property type="match status" value="1"/>
</dbReference>
<dbReference type="InterPro" id="IPR000914">
    <property type="entry name" value="SBP_5_dom"/>
</dbReference>
<dbReference type="InterPro" id="IPR039424">
    <property type="entry name" value="SBP_5"/>
</dbReference>
<dbReference type="STRING" id="412419.BDU_330"/>
<dbReference type="HOGENOM" id="CLU_017028_0_3_12"/>
<dbReference type="KEGG" id="bdu:BDU_330"/>
<dbReference type="PIRSF" id="PIRSF002741">
    <property type="entry name" value="MppA"/>
    <property type="match status" value="1"/>
</dbReference>
<dbReference type="Proteomes" id="UP000000611">
    <property type="component" value="Chromosome"/>
</dbReference>
<dbReference type="GO" id="GO:0015833">
    <property type="term" value="P:peptide transport"/>
    <property type="evidence" value="ECO:0007669"/>
    <property type="project" value="TreeGrafter"/>
</dbReference>
<accession>B5RLR6</accession>
<gene>
    <name evidence="6" type="primary">oppA-2</name>
    <name evidence="6" type="ordered locus">BDU_330</name>
</gene>
<dbReference type="GO" id="GO:0030288">
    <property type="term" value="C:outer membrane-bounded periplasmic space"/>
    <property type="evidence" value="ECO:0007669"/>
    <property type="project" value="UniProtKB-ARBA"/>
</dbReference>
<evidence type="ECO:0000256" key="3">
    <source>
        <dbReference type="ARBA" id="ARBA00022448"/>
    </source>
</evidence>
<comment type="subcellular location">
    <subcellularLocation>
        <location evidence="1">Cell envelope</location>
    </subcellularLocation>
</comment>
<evidence type="ECO:0000259" key="5">
    <source>
        <dbReference type="Pfam" id="PF00496"/>
    </source>
</evidence>
<dbReference type="Gene3D" id="3.90.76.10">
    <property type="entry name" value="Dipeptide-binding Protein, Domain 1"/>
    <property type="match status" value="1"/>
</dbReference>
<evidence type="ECO:0000313" key="7">
    <source>
        <dbReference type="Proteomes" id="UP000000611"/>
    </source>
</evidence>
<dbReference type="PANTHER" id="PTHR30290">
    <property type="entry name" value="PERIPLASMIC BINDING COMPONENT OF ABC TRANSPORTER"/>
    <property type="match status" value="1"/>
</dbReference>
<dbReference type="InterPro" id="IPR030678">
    <property type="entry name" value="Peptide/Ni-bd"/>
</dbReference>
<proteinExistence type="inferred from homology"/>
<dbReference type="EMBL" id="CP000976">
    <property type="protein sequence ID" value="ACH93282.1"/>
    <property type="molecule type" value="Genomic_DNA"/>
</dbReference>
<keyword evidence="7" id="KW-1185">Reference proteome</keyword>
<feature type="domain" description="Solute-binding protein family 5" evidence="5">
    <location>
        <begin position="102"/>
        <end position="472"/>
    </location>
</feature>
<dbReference type="OrthoDB" id="9801912at2"/>
<organism evidence="6 7">
    <name type="scientific">Borrelia duttonii (strain Ly)</name>
    <dbReference type="NCBI Taxonomy" id="412419"/>
    <lineage>
        <taxon>Bacteria</taxon>
        <taxon>Pseudomonadati</taxon>
        <taxon>Spirochaetota</taxon>
        <taxon>Spirochaetia</taxon>
        <taxon>Spirochaetales</taxon>
        <taxon>Borreliaceae</taxon>
        <taxon>Borrelia</taxon>
    </lineage>
</organism>
<keyword evidence="4" id="KW-0732">Signal</keyword>
<dbReference type="CDD" id="cd08504">
    <property type="entry name" value="PBP2_OppA"/>
    <property type="match status" value="1"/>
</dbReference>
<dbReference type="GO" id="GO:0043190">
    <property type="term" value="C:ATP-binding cassette (ABC) transporter complex"/>
    <property type="evidence" value="ECO:0007669"/>
    <property type="project" value="InterPro"/>
</dbReference>
<dbReference type="eggNOG" id="COG4166">
    <property type="taxonomic scope" value="Bacteria"/>
</dbReference>